<keyword evidence="1" id="KW-0235">DNA replication</keyword>
<dbReference type="GO" id="GO:0006281">
    <property type="term" value="P:DNA repair"/>
    <property type="evidence" value="ECO:0007669"/>
    <property type="project" value="TreeGrafter"/>
</dbReference>
<evidence type="ECO:0000259" key="4">
    <source>
        <dbReference type="Pfam" id="PF08542"/>
    </source>
</evidence>
<dbReference type="GO" id="GO:0003677">
    <property type="term" value="F:DNA binding"/>
    <property type="evidence" value="ECO:0007669"/>
    <property type="project" value="InterPro"/>
</dbReference>
<evidence type="ECO:0000256" key="3">
    <source>
        <dbReference type="ARBA" id="ARBA00022840"/>
    </source>
</evidence>
<keyword evidence="2" id="KW-0547">Nucleotide-binding</keyword>
<dbReference type="Pfam" id="PF08542">
    <property type="entry name" value="Rep_fac_C"/>
    <property type="match status" value="1"/>
</dbReference>
<name>A0A6C0ESA1_9ZZZZ</name>
<dbReference type="GO" id="GO:0005524">
    <property type="term" value="F:ATP binding"/>
    <property type="evidence" value="ECO:0007669"/>
    <property type="project" value="UniProtKB-KW"/>
</dbReference>
<reference evidence="5" key="1">
    <citation type="journal article" date="2020" name="Nature">
        <title>Giant virus diversity and host interactions through global metagenomics.</title>
        <authorList>
            <person name="Schulz F."/>
            <person name="Roux S."/>
            <person name="Paez-Espino D."/>
            <person name="Jungbluth S."/>
            <person name="Walsh D.A."/>
            <person name="Denef V.J."/>
            <person name="McMahon K.D."/>
            <person name="Konstantinidis K.T."/>
            <person name="Eloe-Fadrosh E.A."/>
            <person name="Kyrpides N.C."/>
            <person name="Woyke T."/>
        </authorList>
    </citation>
    <scope>NUCLEOTIDE SEQUENCE</scope>
    <source>
        <strain evidence="5">GVMAG-M-3300009159-65</strain>
    </source>
</reference>
<organism evidence="5">
    <name type="scientific">viral metagenome</name>
    <dbReference type="NCBI Taxonomy" id="1070528"/>
    <lineage>
        <taxon>unclassified sequences</taxon>
        <taxon>metagenomes</taxon>
        <taxon>organismal metagenomes</taxon>
    </lineage>
</organism>
<accession>A0A6C0ESA1</accession>
<dbReference type="GO" id="GO:0005663">
    <property type="term" value="C:DNA replication factor C complex"/>
    <property type="evidence" value="ECO:0007669"/>
    <property type="project" value="TreeGrafter"/>
</dbReference>
<feature type="domain" description="Replication factor C C-terminal" evidence="4">
    <location>
        <begin position="231"/>
        <end position="303"/>
    </location>
</feature>
<dbReference type="AlphaFoldDB" id="A0A6C0ESA1"/>
<dbReference type="SUPFAM" id="SSF52540">
    <property type="entry name" value="P-loop containing nucleoside triphosphate hydrolases"/>
    <property type="match status" value="1"/>
</dbReference>
<evidence type="ECO:0000256" key="2">
    <source>
        <dbReference type="ARBA" id="ARBA00022741"/>
    </source>
</evidence>
<keyword evidence="3" id="KW-0067">ATP-binding</keyword>
<dbReference type="GO" id="GO:0003689">
    <property type="term" value="F:DNA clamp loader activity"/>
    <property type="evidence" value="ECO:0007669"/>
    <property type="project" value="TreeGrafter"/>
</dbReference>
<dbReference type="EMBL" id="MN738930">
    <property type="protein sequence ID" value="QHT32056.1"/>
    <property type="molecule type" value="Genomic_DNA"/>
</dbReference>
<dbReference type="Gene3D" id="1.20.272.10">
    <property type="match status" value="1"/>
</dbReference>
<dbReference type="GO" id="GO:0006261">
    <property type="term" value="P:DNA-templated DNA replication"/>
    <property type="evidence" value="ECO:0007669"/>
    <property type="project" value="TreeGrafter"/>
</dbReference>
<dbReference type="InterPro" id="IPR013748">
    <property type="entry name" value="Rep_factorC_C"/>
</dbReference>
<evidence type="ECO:0000313" key="5">
    <source>
        <dbReference type="EMBL" id="QHT32056.1"/>
    </source>
</evidence>
<dbReference type="InterPro" id="IPR008921">
    <property type="entry name" value="DNA_pol3_clamp-load_cplx_C"/>
</dbReference>
<dbReference type="InterPro" id="IPR050238">
    <property type="entry name" value="DNA_Rep/Repair_Clamp_Loader"/>
</dbReference>
<dbReference type="PANTHER" id="PTHR11669">
    <property type="entry name" value="REPLICATION FACTOR C / DNA POLYMERASE III GAMMA-TAU SUBUNIT"/>
    <property type="match status" value="1"/>
</dbReference>
<dbReference type="Gene3D" id="3.40.50.300">
    <property type="entry name" value="P-loop containing nucleotide triphosphate hydrolases"/>
    <property type="match status" value="1"/>
</dbReference>
<proteinExistence type="predicted"/>
<sequence length="318" mass="38341">MEYLYLPTKLKDIIMPNKDEILKKLLYHIDTENMNLLFIGSNNTFKTVIIELLAEEYYKRKGIHNKNLIMNIDCFMDITFSSTINEIKTFCKTTTHNKKMIIINNFDIINESNQQYLKIWMDNCKNTFFIFGCENTNKINEIIQTRITPIYLDDLNTNNYNEIILMISKKENIQIDNIDVLLKYKNITIYFIYNLFNKLKLLKKKHIKDITPYITLIDYTIFDNYFDLIKMNTLTNTLTNTNIKESIKILFDLYDKGYSLIDIYHFMYEYIKMSNNEHKYKIIEKLCLYIQYIYEGFDNKIMLMFYTNDLIIIYNNII</sequence>
<dbReference type="InterPro" id="IPR027417">
    <property type="entry name" value="P-loop_NTPase"/>
</dbReference>
<protein>
    <recommendedName>
        <fullName evidence="4">Replication factor C C-terminal domain-containing protein</fullName>
    </recommendedName>
</protein>
<dbReference type="PANTHER" id="PTHR11669:SF20">
    <property type="entry name" value="REPLICATION FACTOR C SUBUNIT 4"/>
    <property type="match status" value="1"/>
</dbReference>
<evidence type="ECO:0000256" key="1">
    <source>
        <dbReference type="ARBA" id="ARBA00022705"/>
    </source>
</evidence>
<dbReference type="SUPFAM" id="SSF48019">
    <property type="entry name" value="post-AAA+ oligomerization domain-like"/>
    <property type="match status" value="1"/>
</dbReference>